<dbReference type="GO" id="GO:0009251">
    <property type="term" value="P:glucan catabolic process"/>
    <property type="evidence" value="ECO:0007669"/>
    <property type="project" value="TreeGrafter"/>
</dbReference>
<dbReference type="EMBL" id="AZST01000198">
    <property type="protein sequence ID" value="KEP51038.1"/>
    <property type="molecule type" value="Genomic_DNA"/>
</dbReference>
<evidence type="ECO:0000256" key="1">
    <source>
        <dbReference type="ARBA" id="ARBA00000966"/>
    </source>
</evidence>
<reference evidence="9 10" key="1">
    <citation type="submission" date="2013-12" db="EMBL/GenBank/DDBJ databases">
        <authorList>
            <person name="Cubeta M."/>
            <person name="Pakala S."/>
            <person name="Fedorova N."/>
            <person name="Thomas E."/>
            <person name="Dean R."/>
            <person name="Jabaji S."/>
            <person name="Neate S."/>
            <person name="Toda T."/>
            <person name="Tavantzis S."/>
            <person name="Vilgalys R."/>
            <person name="Bharathan N."/>
            <person name="Pakala S."/>
            <person name="Losada L.S."/>
            <person name="Zafar N."/>
            <person name="Nierman W."/>
        </authorList>
    </citation>
    <scope>NUCLEOTIDE SEQUENCE [LARGE SCALE GENOMIC DNA]</scope>
    <source>
        <strain evidence="9 10">123E</strain>
    </source>
</reference>
<organism evidence="9 10">
    <name type="scientific">Rhizoctonia solani 123E</name>
    <dbReference type="NCBI Taxonomy" id="1423351"/>
    <lineage>
        <taxon>Eukaryota</taxon>
        <taxon>Fungi</taxon>
        <taxon>Dikarya</taxon>
        <taxon>Basidiomycota</taxon>
        <taxon>Agaricomycotina</taxon>
        <taxon>Agaricomycetes</taxon>
        <taxon>Cantharellales</taxon>
        <taxon>Ceratobasidiaceae</taxon>
        <taxon>Rhizoctonia</taxon>
    </lineage>
</organism>
<dbReference type="AlphaFoldDB" id="A0A074S2B0"/>
<evidence type="ECO:0000259" key="8">
    <source>
        <dbReference type="PROSITE" id="PS51164"/>
    </source>
</evidence>
<keyword evidence="6 7" id="KW-0326">Glycosidase</keyword>
<accession>A0A074S2B0</accession>
<name>A0A074S2B0_9AGAM</name>
<dbReference type="Pfam" id="PF00734">
    <property type="entry name" value="CBM_1"/>
    <property type="match status" value="1"/>
</dbReference>
<dbReference type="GO" id="GO:0005576">
    <property type="term" value="C:extracellular region"/>
    <property type="evidence" value="ECO:0007669"/>
    <property type="project" value="InterPro"/>
</dbReference>
<dbReference type="PROSITE" id="PS51164">
    <property type="entry name" value="CBM1_2"/>
    <property type="match status" value="1"/>
</dbReference>
<keyword evidence="10" id="KW-1185">Reference proteome</keyword>
<dbReference type="OrthoDB" id="5823761at2759"/>
<dbReference type="Gene3D" id="3.20.20.80">
    <property type="entry name" value="Glycosidases"/>
    <property type="match status" value="1"/>
</dbReference>
<dbReference type="PANTHER" id="PTHR34142:SF1">
    <property type="entry name" value="GLYCOSIDE HYDROLASE FAMILY 5 DOMAIN-CONTAINING PROTEIN"/>
    <property type="match status" value="1"/>
</dbReference>
<dbReference type="PANTHER" id="PTHR34142">
    <property type="entry name" value="ENDO-BETA-1,4-GLUCANASE A"/>
    <property type="match status" value="1"/>
</dbReference>
<dbReference type="Proteomes" id="UP000027456">
    <property type="component" value="Unassembled WGS sequence"/>
</dbReference>
<feature type="domain" description="CBM1" evidence="8">
    <location>
        <begin position="36"/>
        <end position="72"/>
    </location>
</feature>
<evidence type="ECO:0000256" key="6">
    <source>
        <dbReference type="ARBA" id="ARBA00023295"/>
    </source>
</evidence>
<dbReference type="InterPro" id="IPR035971">
    <property type="entry name" value="CBD_sf"/>
</dbReference>
<dbReference type="GO" id="GO:0008810">
    <property type="term" value="F:cellulase activity"/>
    <property type="evidence" value="ECO:0007669"/>
    <property type="project" value="UniProtKB-EC"/>
</dbReference>
<gene>
    <name evidence="9" type="ORF">V565_068610</name>
</gene>
<dbReference type="SUPFAM" id="SSF57180">
    <property type="entry name" value="Cellulose-binding domain"/>
    <property type="match status" value="1"/>
</dbReference>
<evidence type="ECO:0000256" key="5">
    <source>
        <dbReference type="ARBA" id="ARBA00022801"/>
    </source>
</evidence>
<dbReference type="SUPFAM" id="SSF51445">
    <property type="entry name" value="(Trans)glycosidases"/>
    <property type="match status" value="1"/>
</dbReference>
<dbReference type="InterPro" id="IPR001547">
    <property type="entry name" value="Glyco_hydro_5"/>
</dbReference>
<dbReference type="SMART" id="SM00236">
    <property type="entry name" value="fCBD"/>
    <property type="match status" value="1"/>
</dbReference>
<keyword evidence="5 7" id="KW-0378">Hydrolase</keyword>
<comment type="caution">
    <text evidence="9">The sequence shown here is derived from an EMBL/GenBank/DDBJ whole genome shotgun (WGS) entry which is preliminary data.</text>
</comment>
<protein>
    <recommendedName>
        <fullName evidence="3">cellulase</fullName>
        <ecNumber evidence="3">3.2.1.4</ecNumber>
    </recommendedName>
</protein>
<keyword evidence="4" id="KW-0732">Signal</keyword>
<dbReference type="InterPro" id="IPR017853">
    <property type="entry name" value="GH"/>
</dbReference>
<dbReference type="HOGENOM" id="CLU_029718_0_1_1"/>
<comment type="similarity">
    <text evidence="2 7">Belongs to the glycosyl hydrolase 5 (cellulase A) family.</text>
</comment>
<dbReference type="GO" id="GO:0030248">
    <property type="term" value="F:cellulose binding"/>
    <property type="evidence" value="ECO:0007669"/>
    <property type="project" value="InterPro"/>
</dbReference>
<evidence type="ECO:0000313" key="9">
    <source>
        <dbReference type="EMBL" id="KEP51038.1"/>
    </source>
</evidence>
<dbReference type="EC" id="3.2.1.4" evidence="3"/>
<evidence type="ECO:0000256" key="3">
    <source>
        <dbReference type="ARBA" id="ARBA00012601"/>
    </source>
</evidence>
<sequence>MCMLCSMANNKLLLINHSIMKRVALSTLVAAGYVAAQATGYAQCGGQGWTGATTCVSGYVCTYSNQYYSQCLPGTATTTATSSAATPTSTALCNGATRTKFKYFGVNQSCAEFGDGKWPGILGTDYIWPSTTSIDYFLGKGMNTFRVAFTMERVSPPANGLTGAFNATYLGDLKTTVSYITGKGGYAVIDPHNFMRYNGNIVTSTSDFQAWWKKLATEFKDDKNVIFDLQNEPWGIDASVVAQLMQAGINGVRSAGATSQLILVEGTSWTGAWTWTSSGNSGAFGSLTDPNNNFAIEMHQYLDSDGSGTSGTCVSSTIMAERVAAATQWLKDNNLKGFLGELGGGSNDDCINAIKGGLCALQESGVWIGTLWWAAGPWWGDYFQSIEPPSGPAIARILPEALLPFL</sequence>
<proteinExistence type="inferred from homology"/>
<comment type="catalytic activity">
    <reaction evidence="1">
        <text>Endohydrolysis of (1-&gt;4)-beta-D-glucosidic linkages in cellulose, lichenin and cereal beta-D-glucans.</text>
        <dbReference type="EC" id="3.2.1.4"/>
    </reaction>
</comment>
<dbReference type="Pfam" id="PF00150">
    <property type="entry name" value="Cellulase"/>
    <property type="match status" value="1"/>
</dbReference>
<evidence type="ECO:0000256" key="7">
    <source>
        <dbReference type="RuleBase" id="RU361153"/>
    </source>
</evidence>
<evidence type="ECO:0000256" key="2">
    <source>
        <dbReference type="ARBA" id="ARBA00005641"/>
    </source>
</evidence>
<evidence type="ECO:0000256" key="4">
    <source>
        <dbReference type="ARBA" id="ARBA00022729"/>
    </source>
</evidence>
<dbReference type="PROSITE" id="PS00562">
    <property type="entry name" value="CBM1_1"/>
    <property type="match status" value="1"/>
</dbReference>
<dbReference type="InterPro" id="IPR000254">
    <property type="entry name" value="CBD"/>
</dbReference>
<evidence type="ECO:0000313" key="10">
    <source>
        <dbReference type="Proteomes" id="UP000027456"/>
    </source>
</evidence>
<dbReference type="STRING" id="1423351.A0A074S2B0"/>